<feature type="compositionally biased region" description="Low complexity" evidence="1">
    <location>
        <begin position="199"/>
        <end position="209"/>
    </location>
</feature>
<feature type="region of interest" description="Disordered" evidence="1">
    <location>
        <begin position="22"/>
        <end position="52"/>
    </location>
</feature>
<feature type="region of interest" description="Disordered" evidence="1">
    <location>
        <begin position="170"/>
        <end position="240"/>
    </location>
</feature>
<accession>A0A6P8YMA1</accession>
<evidence type="ECO:0000256" key="1">
    <source>
        <dbReference type="SAM" id="MobiDB-lite"/>
    </source>
</evidence>
<reference evidence="3" key="1">
    <citation type="submission" date="2025-08" db="UniProtKB">
        <authorList>
            <consortium name="RefSeq"/>
        </authorList>
    </citation>
    <scope>IDENTIFICATION</scope>
    <source>
        <tissue evidence="3">Total insect</tissue>
    </source>
</reference>
<dbReference type="RefSeq" id="XP_034238260.1">
    <property type="nucleotide sequence ID" value="XM_034382369.1"/>
</dbReference>
<sequence>MTQTPPVQVLLAVALAAADKATVTTSPLQAEGRGDPERDLQDMDGDSTDTKMMAAGAGAGAAAMHGHGKFFQDFYSLQYGPRQVEFGHVCEDPNEWEQRFERKDLDKSHHQGQVRWGDKHGGYGEHYWDYNHGGHHGDGDGGGEGSAPVPDIAEQVDDAPRPQYKRQSFLDQSGAASGVAASGAESPGGRRAYRKKYVARPTTTTVAPTHPVPRPRTTSRPPPQRQPPSPPPTVGMAAKSSKTAFFPADFPGSVFQGGVPTSATTAALAPRNARQTPGQTQDAAGLVRRLAFDPRTGRVHDEDTGQVFVLQPVS</sequence>
<dbReference type="GeneID" id="117643451"/>
<organism evidence="3">
    <name type="scientific">Thrips palmi</name>
    <name type="common">Melon thrips</name>
    <dbReference type="NCBI Taxonomy" id="161013"/>
    <lineage>
        <taxon>Eukaryota</taxon>
        <taxon>Metazoa</taxon>
        <taxon>Ecdysozoa</taxon>
        <taxon>Arthropoda</taxon>
        <taxon>Hexapoda</taxon>
        <taxon>Insecta</taxon>
        <taxon>Pterygota</taxon>
        <taxon>Neoptera</taxon>
        <taxon>Paraneoptera</taxon>
        <taxon>Thysanoptera</taxon>
        <taxon>Terebrantia</taxon>
        <taxon>Thripoidea</taxon>
        <taxon>Thripidae</taxon>
        <taxon>Thrips</taxon>
    </lineage>
</organism>
<feature type="compositionally biased region" description="Low complexity" evidence="1">
    <location>
        <begin position="173"/>
        <end position="189"/>
    </location>
</feature>
<keyword evidence="2" id="KW-1185">Reference proteome</keyword>
<dbReference type="InParanoid" id="A0A6P8YMA1"/>
<dbReference type="AlphaFoldDB" id="A0A6P8YMA1"/>
<proteinExistence type="predicted"/>
<protein>
    <submittedName>
        <fullName evidence="3">Uncharacterized protein LOC117643451</fullName>
    </submittedName>
</protein>
<dbReference type="OrthoDB" id="8180894at2759"/>
<dbReference type="KEGG" id="tpal:117643451"/>
<evidence type="ECO:0000313" key="2">
    <source>
        <dbReference type="Proteomes" id="UP000515158"/>
    </source>
</evidence>
<gene>
    <name evidence="3" type="primary">LOC117643451</name>
</gene>
<evidence type="ECO:0000313" key="3">
    <source>
        <dbReference type="RefSeq" id="XP_034238260.1"/>
    </source>
</evidence>
<feature type="compositionally biased region" description="Basic and acidic residues" evidence="1">
    <location>
        <begin position="32"/>
        <end position="41"/>
    </location>
</feature>
<feature type="compositionally biased region" description="Pro residues" evidence="1">
    <location>
        <begin position="210"/>
        <end position="233"/>
    </location>
</feature>
<dbReference type="Proteomes" id="UP000515158">
    <property type="component" value="Unplaced"/>
</dbReference>
<name>A0A6P8YMA1_THRPL</name>